<keyword evidence="3" id="KW-1185">Reference proteome</keyword>
<gene>
    <name evidence="2" type="ORF">J34TS1_29320</name>
</gene>
<name>A0A919YBI1_9BACL</name>
<dbReference type="EMBL" id="BORT01000012">
    <property type="protein sequence ID" value="GIO48167.1"/>
    <property type="molecule type" value="Genomic_DNA"/>
</dbReference>
<evidence type="ECO:0000313" key="2">
    <source>
        <dbReference type="EMBL" id="GIO48167.1"/>
    </source>
</evidence>
<organism evidence="2 3">
    <name type="scientific">Paenibacillus azoreducens</name>
    <dbReference type="NCBI Taxonomy" id="116718"/>
    <lineage>
        <taxon>Bacteria</taxon>
        <taxon>Bacillati</taxon>
        <taxon>Bacillota</taxon>
        <taxon>Bacilli</taxon>
        <taxon>Bacillales</taxon>
        <taxon>Paenibacillaceae</taxon>
        <taxon>Paenibacillus</taxon>
    </lineage>
</organism>
<evidence type="ECO:0000313" key="3">
    <source>
        <dbReference type="Proteomes" id="UP000682811"/>
    </source>
</evidence>
<accession>A0A919YBI1</accession>
<proteinExistence type="predicted"/>
<dbReference type="Proteomes" id="UP000682811">
    <property type="component" value="Unassembled WGS sequence"/>
</dbReference>
<evidence type="ECO:0000256" key="1">
    <source>
        <dbReference type="SAM" id="SignalP"/>
    </source>
</evidence>
<feature type="signal peptide" evidence="1">
    <location>
        <begin position="1"/>
        <end position="19"/>
    </location>
</feature>
<feature type="chain" id="PRO_5038864542" description="Lipoprotein" evidence="1">
    <location>
        <begin position="20"/>
        <end position="166"/>
    </location>
</feature>
<protein>
    <recommendedName>
        <fullName evidence="4">Lipoprotein</fullName>
    </recommendedName>
</protein>
<dbReference type="RefSeq" id="WP_212978874.1">
    <property type="nucleotide sequence ID" value="NZ_AP025343.1"/>
</dbReference>
<comment type="caution">
    <text evidence="2">The sequence shown here is derived from an EMBL/GenBank/DDBJ whole genome shotgun (WGS) entry which is preliminary data.</text>
</comment>
<dbReference type="PROSITE" id="PS51257">
    <property type="entry name" value="PROKAR_LIPOPROTEIN"/>
    <property type="match status" value="1"/>
</dbReference>
<reference evidence="2 3" key="1">
    <citation type="submission" date="2021-03" db="EMBL/GenBank/DDBJ databases">
        <title>Antimicrobial resistance genes in bacteria isolated from Japanese honey, and their potential for conferring macrolide and lincosamide resistance in the American foulbrood pathogen Paenibacillus larvae.</title>
        <authorList>
            <person name="Okamoto M."/>
            <person name="Kumagai M."/>
            <person name="Kanamori H."/>
            <person name="Takamatsu D."/>
        </authorList>
    </citation>
    <scope>NUCLEOTIDE SEQUENCE [LARGE SCALE GENOMIC DNA]</scope>
    <source>
        <strain evidence="2 3">J34TS1</strain>
    </source>
</reference>
<sequence length="166" mass="18671">MLKKMAARTVFISLFILFASGCSESNRTDHIAQNEKRPDLKEQQVSFNTSLNSQKTNVISTDLGSILYGKDDNTLHILFNLNLPRWDKVNITLSNKQSEIGAYLGKGNILLSLGEVKDETTLVPVNHGLRAWAQFPVRFLNDGNQMVIKMIDSESNDVILQETLDF</sequence>
<evidence type="ECO:0008006" key="4">
    <source>
        <dbReference type="Google" id="ProtNLM"/>
    </source>
</evidence>
<dbReference type="AlphaFoldDB" id="A0A919YBI1"/>
<keyword evidence="1" id="KW-0732">Signal</keyword>